<evidence type="ECO:0000313" key="2">
    <source>
        <dbReference type="Proteomes" id="UP000186112"/>
    </source>
</evidence>
<evidence type="ECO:0000313" key="1">
    <source>
        <dbReference type="EMBL" id="OLS03634.1"/>
    </source>
</evidence>
<reference evidence="1 2" key="1">
    <citation type="submission" date="2016-02" db="EMBL/GenBank/DDBJ databases">
        <title>Genome sequence of Tissierella creatinophila DSM 6911.</title>
        <authorList>
            <person name="Poehlein A."/>
            <person name="Daniel R."/>
        </authorList>
    </citation>
    <scope>NUCLEOTIDE SEQUENCE [LARGE SCALE GENOMIC DNA]</scope>
    <source>
        <strain evidence="1 2">DSM 6911</strain>
    </source>
</reference>
<accession>A0A1U7M8H1</accession>
<proteinExistence type="predicted"/>
<gene>
    <name evidence="1" type="ORF">TICRE_03300</name>
</gene>
<comment type="caution">
    <text evidence="1">The sequence shown here is derived from an EMBL/GenBank/DDBJ whole genome shotgun (WGS) entry which is preliminary data.</text>
</comment>
<name>A0A1U7M8H1_TISCR</name>
<dbReference type="Proteomes" id="UP000186112">
    <property type="component" value="Unassembled WGS sequence"/>
</dbReference>
<dbReference type="EMBL" id="LTDM01000004">
    <property type="protein sequence ID" value="OLS03634.1"/>
    <property type="molecule type" value="Genomic_DNA"/>
</dbReference>
<organism evidence="1 2">
    <name type="scientific">Tissierella creatinophila DSM 6911</name>
    <dbReference type="NCBI Taxonomy" id="1123403"/>
    <lineage>
        <taxon>Bacteria</taxon>
        <taxon>Bacillati</taxon>
        <taxon>Bacillota</taxon>
        <taxon>Tissierellia</taxon>
        <taxon>Tissierellales</taxon>
        <taxon>Tissierellaceae</taxon>
        <taxon>Tissierella</taxon>
    </lineage>
</organism>
<dbReference type="AlphaFoldDB" id="A0A1U7M8H1"/>
<protein>
    <submittedName>
        <fullName evidence="1">Uncharacterized protein</fullName>
    </submittedName>
</protein>
<keyword evidence="2" id="KW-1185">Reference proteome</keyword>
<sequence>MKEIINRIIEIDKETNSIRIEVEELIEKQELELKKAIYNLEKESSIKTKLESEKIYEQIISQGKEEVKKLANKDIALLNKIHINYNKQKEKLVEKVFENLFLGQE</sequence>
<dbReference type="RefSeq" id="WP_075724465.1">
    <property type="nucleotide sequence ID" value="NZ_LTDM01000004.1"/>
</dbReference>